<dbReference type="Proteomes" id="UP000480178">
    <property type="component" value="Chromosome"/>
</dbReference>
<dbReference type="EMBL" id="CP048222">
    <property type="protein sequence ID" value="QHT65862.1"/>
    <property type="molecule type" value="Genomic_DNA"/>
</dbReference>
<feature type="transmembrane region" description="Helical" evidence="1">
    <location>
        <begin position="69"/>
        <end position="91"/>
    </location>
</feature>
<feature type="transmembrane region" description="Helical" evidence="1">
    <location>
        <begin position="111"/>
        <end position="130"/>
    </location>
</feature>
<evidence type="ECO:0000256" key="1">
    <source>
        <dbReference type="SAM" id="Phobius"/>
    </source>
</evidence>
<protein>
    <submittedName>
        <fullName evidence="2">Uncharacterized protein</fullName>
    </submittedName>
</protein>
<dbReference type="AlphaFoldDB" id="A0A6C0GDL9"/>
<organism evidence="2 3">
    <name type="scientific">Rhodocytophaga rosea</name>
    <dbReference type="NCBI Taxonomy" id="2704465"/>
    <lineage>
        <taxon>Bacteria</taxon>
        <taxon>Pseudomonadati</taxon>
        <taxon>Bacteroidota</taxon>
        <taxon>Cytophagia</taxon>
        <taxon>Cytophagales</taxon>
        <taxon>Rhodocytophagaceae</taxon>
        <taxon>Rhodocytophaga</taxon>
    </lineage>
</organism>
<keyword evidence="1" id="KW-0812">Transmembrane</keyword>
<feature type="transmembrane region" description="Helical" evidence="1">
    <location>
        <begin position="41"/>
        <end position="62"/>
    </location>
</feature>
<evidence type="ECO:0000313" key="3">
    <source>
        <dbReference type="Proteomes" id="UP000480178"/>
    </source>
</evidence>
<keyword evidence="1" id="KW-1133">Transmembrane helix</keyword>
<proteinExistence type="predicted"/>
<name>A0A6C0GDL9_9BACT</name>
<dbReference type="RefSeq" id="WP_162441939.1">
    <property type="nucleotide sequence ID" value="NZ_CP048222.1"/>
</dbReference>
<sequence>MATKLKLLFGNEIFQRSCYAIALVTWSIINLSGNNLQSLQYTSSIGLSYFWLYLIPALLLAAQVLRNNLIFWIIIAGSVLAYTLYALLVTWYDISDRIGDPIKPLVFDSTIFLLLFFSMLLLLNGVLWLLKPKRVI</sequence>
<accession>A0A6C0GDL9</accession>
<evidence type="ECO:0000313" key="2">
    <source>
        <dbReference type="EMBL" id="QHT65862.1"/>
    </source>
</evidence>
<feature type="transmembrane region" description="Helical" evidence="1">
    <location>
        <begin position="7"/>
        <end position="29"/>
    </location>
</feature>
<dbReference type="KEGG" id="rhoz:GXP67_03865"/>
<keyword evidence="3" id="KW-1185">Reference proteome</keyword>
<reference evidence="2 3" key="1">
    <citation type="submission" date="2020-01" db="EMBL/GenBank/DDBJ databases">
        <authorList>
            <person name="Kim M.K."/>
        </authorList>
    </citation>
    <scope>NUCLEOTIDE SEQUENCE [LARGE SCALE GENOMIC DNA]</scope>
    <source>
        <strain evidence="2 3">172606-1</strain>
    </source>
</reference>
<gene>
    <name evidence="2" type="ORF">GXP67_03865</name>
</gene>
<keyword evidence="1" id="KW-0472">Membrane</keyword>